<keyword evidence="3" id="KW-1185">Reference proteome</keyword>
<protein>
    <recommendedName>
        <fullName evidence="4">Secreted protein</fullName>
    </recommendedName>
</protein>
<dbReference type="Proteomes" id="UP000184304">
    <property type="component" value="Unassembled WGS sequence"/>
</dbReference>
<sequence>MFFRRHKSFLFILIIMSSLLLPCQQTNSPLQLGRFGNSGRGLFVFASAFWSAPIDSSTSIIRSFEGRIVLKISGCCSNRSVIIVKSMKRGFCHRSVVGSGRRLIPSKTWYGFELHCTTAICSEFRPALSPGIQGC</sequence>
<evidence type="ECO:0000256" key="1">
    <source>
        <dbReference type="SAM" id="SignalP"/>
    </source>
</evidence>
<feature type="chain" id="PRO_5012431254" description="Secreted protein" evidence="1">
    <location>
        <begin position="26"/>
        <end position="135"/>
    </location>
</feature>
<evidence type="ECO:0000313" key="2">
    <source>
        <dbReference type="EMBL" id="OJI83125.1"/>
    </source>
</evidence>
<dbReference type="VEuPathDB" id="FungiDB:ASPTUDRAFT_702810"/>
<evidence type="ECO:0008006" key="4">
    <source>
        <dbReference type="Google" id="ProtNLM"/>
    </source>
</evidence>
<organism evidence="2 3">
    <name type="scientific">Aspergillus tubingensis (strain CBS 134.48)</name>
    <dbReference type="NCBI Taxonomy" id="767770"/>
    <lineage>
        <taxon>Eukaryota</taxon>
        <taxon>Fungi</taxon>
        <taxon>Dikarya</taxon>
        <taxon>Ascomycota</taxon>
        <taxon>Pezizomycotina</taxon>
        <taxon>Eurotiomycetes</taxon>
        <taxon>Eurotiomycetidae</taxon>
        <taxon>Eurotiales</taxon>
        <taxon>Aspergillaceae</taxon>
        <taxon>Aspergillus</taxon>
        <taxon>Aspergillus subgen. Circumdati</taxon>
    </lineage>
</organism>
<dbReference type="AlphaFoldDB" id="A0A1L9N1X3"/>
<dbReference type="EMBL" id="KV878204">
    <property type="protein sequence ID" value="OJI83125.1"/>
    <property type="molecule type" value="Genomic_DNA"/>
</dbReference>
<reference evidence="3" key="1">
    <citation type="journal article" date="2017" name="Genome Biol.">
        <title>Comparative genomics reveals high biological diversity and specific adaptations in the industrially and medically important fungal genus Aspergillus.</title>
        <authorList>
            <person name="de Vries R.P."/>
            <person name="Riley R."/>
            <person name="Wiebenga A."/>
            <person name="Aguilar-Osorio G."/>
            <person name="Amillis S."/>
            <person name="Uchima C.A."/>
            <person name="Anderluh G."/>
            <person name="Asadollahi M."/>
            <person name="Askin M."/>
            <person name="Barry K."/>
            <person name="Battaglia E."/>
            <person name="Bayram O."/>
            <person name="Benocci T."/>
            <person name="Braus-Stromeyer S.A."/>
            <person name="Caldana C."/>
            <person name="Canovas D."/>
            <person name="Cerqueira G.C."/>
            <person name="Chen F."/>
            <person name="Chen W."/>
            <person name="Choi C."/>
            <person name="Clum A."/>
            <person name="Dos Santos R.A."/>
            <person name="Damasio A.R."/>
            <person name="Diallinas G."/>
            <person name="Emri T."/>
            <person name="Fekete E."/>
            <person name="Flipphi M."/>
            <person name="Freyberg S."/>
            <person name="Gallo A."/>
            <person name="Gournas C."/>
            <person name="Habgood R."/>
            <person name="Hainaut M."/>
            <person name="Harispe M.L."/>
            <person name="Henrissat B."/>
            <person name="Hilden K.S."/>
            <person name="Hope R."/>
            <person name="Hossain A."/>
            <person name="Karabika E."/>
            <person name="Karaffa L."/>
            <person name="Karanyi Z."/>
            <person name="Krasevec N."/>
            <person name="Kuo A."/>
            <person name="Kusch H."/>
            <person name="LaButti K."/>
            <person name="Lagendijk E.L."/>
            <person name="Lapidus A."/>
            <person name="Levasseur A."/>
            <person name="Lindquist E."/>
            <person name="Lipzen A."/>
            <person name="Logrieco A.F."/>
            <person name="MacCabe A."/>
            <person name="Maekelae M.R."/>
            <person name="Malavazi I."/>
            <person name="Melin P."/>
            <person name="Meyer V."/>
            <person name="Mielnichuk N."/>
            <person name="Miskei M."/>
            <person name="Molnar A.P."/>
            <person name="Mule G."/>
            <person name="Ngan C.Y."/>
            <person name="Orejas M."/>
            <person name="Orosz E."/>
            <person name="Ouedraogo J.P."/>
            <person name="Overkamp K.M."/>
            <person name="Park H.-S."/>
            <person name="Perrone G."/>
            <person name="Piumi F."/>
            <person name="Punt P.J."/>
            <person name="Ram A.F."/>
            <person name="Ramon A."/>
            <person name="Rauscher S."/>
            <person name="Record E."/>
            <person name="Riano-Pachon D.M."/>
            <person name="Robert V."/>
            <person name="Roehrig J."/>
            <person name="Ruller R."/>
            <person name="Salamov A."/>
            <person name="Salih N.S."/>
            <person name="Samson R.A."/>
            <person name="Sandor E."/>
            <person name="Sanguinetti M."/>
            <person name="Schuetze T."/>
            <person name="Sepcic K."/>
            <person name="Shelest E."/>
            <person name="Sherlock G."/>
            <person name="Sophianopoulou V."/>
            <person name="Squina F.M."/>
            <person name="Sun H."/>
            <person name="Susca A."/>
            <person name="Todd R.B."/>
            <person name="Tsang A."/>
            <person name="Unkles S.E."/>
            <person name="van de Wiele N."/>
            <person name="van Rossen-Uffink D."/>
            <person name="Oliveira J.V."/>
            <person name="Vesth T.C."/>
            <person name="Visser J."/>
            <person name="Yu J.-H."/>
            <person name="Zhou M."/>
            <person name="Andersen M.R."/>
            <person name="Archer D.B."/>
            <person name="Baker S.E."/>
            <person name="Benoit I."/>
            <person name="Brakhage A.A."/>
            <person name="Braus G.H."/>
            <person name="Fischer R."/>
            <person name="Frisvad J.C."/>
            <person name="Goldman G.H."/>
            <person name="Houbraken J."/>
            <person name="Oakley B."/>
            <person name="Pocsi I."/>
            <person name="Scazzocchio C."/>
            <person name="Seiboth B."/>
            <person name="vanKuyk P.A."/>
            <person name="Wortman J."/>
            <person name="Dyer P.S."/>
            <person name="Grigoriev I.V."/>
        </authorList>
    </citation>
    <scope>NUCLEOTIDE SEQUENCE [LARGE SCALE GENOMIC DNA]</scope>
    <source>
        <strain evidence="3">CBS 134.48</strain>
    </source>
</reference>
<gene>
    <name evidence="2" type="ORF">ASPTUDRAFT_702810</name>
</gene>
<feature type="signal peptide" evidence="1">
    <location>
        <begin position="1"/>
        <end position="25"/>
    </location>
</feature>
<keyword evidence="1" id="KW-0732">Signal</keyword>
<proteinExistence type="predicted"/>
<evidence type="ECO:0000313" key="3">
    <source>
        <dbReference type="Proteomes" id="UP000184304"/>
    </source>
</evidence>
<accession>A0A1L9N1X3</accession>
<name>A0A1L9N1X3_ASPTC</name>